<sequence>MRLLAICGEAEDSKEAFISTNLGGLDASWKRTESAVTEGNRKICTIATEEMGEKGEMWSTIDLQQSVGEGNVVGQAREKACCQRRKEDGNEIRSDGSCFFRRCYYCSDCNKLARNAAGGELRHRKPVGESHPPRSGVDGHFGGSAEGKLVEGADDDEEDNKNKNKCL</sequence>
<gene>
    <name evidence="2" type="ORF">B296_00027501</name>
</gene>
<protein>
    <submittedName>
        <fullName evidence="2">Uncharacterized protein</fullName>
    </submittedName>
</protein>
<feature type="region of interest" description="Disordered" evidence="1">
    <location>
        <begin position="123"/>
        <end position="167"/>
    </location>
</feature>
<dbReference type="EMBL" id="AMZH03006327">
    <property type="protein sequence ID" value="RRT64105.1"/>
    <property type="molecule type" value="Genomic_DNA"/>
</dbReference>
<proteinExistence type="predicted"/>
<dbReference type="AlphaFoldDB" id="A0A426ZJH8"/>
<evidence type="ECO:0000313" key="3">
    <source>
        <dbReference type="Proteomes" id="UP000287651"/>
    </source>
</evidence>
<comment type="caution">
    <text evidence="2">The sequence shown here is derived from an EMBL/GenBank/DDBJ whole genome shotgun (WGS) entry which is preliminary data.</text>
</comment>
<dbReference type="Proteomes" id="UP000287651">
    <property type="component" value="Unassembled WGS sequence"/>
</dbReference>
<name>A0A426ZJH8_ENSVE</name>
<evidence type="ECO:0000313" key="2">
    <source>
        <dbReference type="EMBL" id="RRT64105.1"/>
    </source>
</evidence>
<evidence type="ECO:0000256" key="1">
    <source>
        <dbReference type="SAM" id="MobiDB-lite"/>
    </source>
</evidence>
<organism evidence="2 3">
    <name type="scientific">Ensete ventricosum</name>
    <name type="common">Abyssinian banana</name>
    <name type="synonym">Musa ensete</name>
    <dbReference type="NCBI Taxonomy" id="4639"/>
    <lineage>
        <taxon>Eukaryota</taxon>
        <taxon>Viridiplantae</taxon>
        <taxon>Streptophyta</taxon>
        <taxon>Embryophyta</taxon>
        <taxon>Tracheophyta</taxon>
        <taxon>Spermatophyta</taxon>
        <taxon>Magnoliopsida</taxon>
        <taxon>Liliopsida</taxon>
        <taxon>Zingiberales</taxon>
        <taxon>Musaceae</taxon>
        <taxon>Ensete</taxon>
    </lineage>
</organism>
<accession>A0A426ZJH8</accession>
<reference evidence="2 3" key="1">
    <citation type="journal article" date="2014" name="Agronomy (Basel)">
        <title>A Draft Genome Sequence for Ensete ventricosum, the Drought-Tolerant Tree Against Hunger.</title>
        <authorList>
            <person name="Harrison J."/>
            <person name="Moore K.A."/>
            <person name="Paszkiewicz K."/>
            <person name="Jones T."/>
            <person name="Grant M."/>
            <person name="Ambacheew D."/>
            <person name="Muzemil S."/>
            <person name="Studholme D.J."/>
        </authorList>
    </citation>
    <scope>NUCLEOTIDE SEQUENCE [LARGE SCALE GENOMIC DNA]</scope>
</reference>